<keyword evidence="3" id="KW-1185">Reference proteome</keyword>
<comment type="caution">
    <text evidence="2">The sequence shown here is derived from an EMBL/GenBank/DDBJ whole genome shotgun (WGS) entry which is preliminary data.</text>
</comment>
<feature type="region of interest" description="Disordered" evidence="1">
    <location>
        <begin position="121"/>
        <end position="188"/>
    </location>
</feature>
<feature type="compositionally biased region" description="Basic and acidic residues" evidence="1">
    <location>
        <begin position="161"/>
        <end position="170"/>
    </location>
</feature>
<sequence length="212" mass="22405">MQQQSQELQGLRIDMQLLINLLQGAVGGIPDTSMSGTRNDDRATNSAQTHDIDAASSGLGGAIIASGCLIFTLACSVLSHSRVCTTWSLRLFRLLSTGNKMTTSGPSSLGASKRTKTVVSTSTANAPSNRAQAVQGTRPTPPHVINNSGGSKATSIGNLNHSEDEPRVEGVGRSSGVVPPKEEMYDPSLTRNHTKVSSLGFNEANFYQYVND</sequence>
<proteinExistence type="predicted"/>
<organism evidence="2 3">
    <name type="scientific">Carnegiea gigantea</name>
    <dbReference type="NCBI Taxonomy" id="171969"/>
    <lineage>
        <taxon>Eukaryota</taxon>
        <taxon>Viridiplantae</taxon>
        <taxon>Streptophyta</taxon>
        <taxon>Embryophyta</taxon>
        <taxon>Tracheophyta</taxon>
        <taxon>Spermatophyta</taxon>
        <taxon>Magnoliopsida</taxon>
        <taxon>eudicotyledons</taxon>
        <taxon>Gunneridae</taxon>
        <taxon>Pentapetalae</taxon>
        <taxon>Caryophyllales</taxon>
        <taxon>Cactineae</taxon>
        <taxon>Cactaceae</taxon>
        <taxon>Cactoideae</taxon>
        <taxon>Echinocereeae</taxon>
        <taxon>Carnegiea</taxon>
    </lineage>
</organism>
<gene>
    <name evidence="2" type="ORF">Cgig2_009072</name>
</gene>
<feature type="compositionally biased region" description="Polar residues" evidence="1">
    <location>
        <begin position="124"/>
        <end position="138"/>
    </location>
</feature>
<evidence type="ECO:0000256" key="1">
    <source>
        <dbReference type="SAM" id="MobiDB-lite"/>
    </source>
</evidence>
<feature type="compositionally biased region" description="Polar residues" evidence="1">
    <location>
        <begin position="145"/>
        <end position="160"/>
    </location>
</feature>
<accession>A0A9Q1GTR3</accession>
<evidence type="ECO:0000313" key="2">
    <source>
        <dbReference type="EMBL" id="KAJ8426475.1"/>
    </source>
</evidence>
<dbReference type="AlphaFoldDB" id="A0A9Q1GTR3"/>
<evidence type="ECO:0000313" key="3">
    <source>
        <dbReference type="Proteomes" id="UP001153076"/>
    </source>
</evidence>
<dbReference type="EMBL" id="JAKOGI010001286">
    <property type="protein sequence ID" value="KAJ8426475.1"/>
    <property type="molecule type" value="Genomic_DNA"/>
</dbReference>
<dbReference type="Proteomes" id="UP001153076">
    <property type="component" value="Unassembled WGS sequence"/>
</dbReference>
<name>A0A9Q1GTR3_9CARY</name>
<reference evidence="2" key="1">
    <citation type="submission" date="2022-04" db="EMBL/GenBank/DDBJ databases">
        <title>Carnegiea gigantea Genome sequencing and assembly v2.</title>
        <authorList>
            <person name="Copetti D."/>
            <person name="Sanderson M.J."/>
            <person name="Burquez A."/>
            <person name="Wojciechowski M.F."/>
        </authorList>
    </citation>
    <scope>NUCLEOTIDE SEQUENCE</scope>
    <source>
        <strain evidence="2">SGP5-SGP5p</strain>
        <tissue evidence="2">Aerial part</tissue>
    </source>
</reference>
<protein>
    <submittedName>
        <fullName evidence="2">Uncharacterized protein</fullName>
    </submittedName>
</protein>